<evidence type="ECO:0000256" key="3">
    <source>
        <dbReference type="ARBA" id="ARBA00022801"/>
    </source>
</evidence>
<dbReference type="GO" id="GO:0006355">
    <property type="term" value="P:regulation of DNA-templated transcription"/>
    <property type="evidence" value="ECO:0007669"/>
    <property type="project" value="InterPro"/>
</dbReference>
<dbReference type="InterPro" id="IPR006197">
    <property type="entry name" value="Peptidase_S24_LexA"/>
</dbReference>
<dbReference type="OrthoDB" id="9787787at2"/>
<dbReference type="InterPro" id="IPR015927">
    <property type="entry name" value="Peptidase_S24_S26A/B/C"/>
</dbReference>
<evidence type="ECO:0000313" key="10">
    <source>
        <dbReference type="Proteomes" id="UP000295706"/>
    </source>
</evidence>
<dbReference type="PRINTS" id="PR00726">
    <property type="entry name" value="LEXASERPTASE"/>
</dbReference>
<dbReference type="GO" id="GO:0009432">
    <property type="term" value="P:SOS response"/>
    <property type="evidence" value="ECO:0007669"/>
    <property type="project" value="UniProtKB-KW"/>
</dbReference>
<evidence type="ECO:0000256" key="4">
    <source>
        <dbReference type="ARBA" id="ARBA00022813"/>
    </source>
</evidence>
<evidence type="ECO:0000256" key="6">
    <source>
        <dbReference type="ARBA" id="ARBA00023236"/>
    </source>
</evidence>
<dbReference type="PANTHER" id="PTHR33516:SF2">
    <property type="entry name" value="LEXA REPRESSOR-RELATED"/>
    <property type="match status" value="1"/>
</dbReference>
<keyword evidence="5" id="KW-0234">DNA repair</keyword>
<dbReference type="CDD" id="cd06529">
    <property type="entry name" value="S24_LexA-like"/>
    <property type="match status" value="1"/>
</dbReference>
<evidence type="ECO:0000259" key="8">
    <source>
        <dbReference type="Pfam" id="PF00717"/>
    </source>
</evidence>
<keyword evidence="2" id="KW-0227">DNA damage</keyword>
<name>A0A4R4JZ77_9BACT</name>
<keyword evidence="10" id="KW-1185">Reference proteome</keyword>
<dbReference type="SUPFAM" id="SSF51306">
    <property type="entry name" value="LexA/Signal peptidase"/>
    <property type="match status" value="1"/>
</dbReference>
<protein>
    <submittedName>
        <fullName evidence="9">Translesion error-prone DNA polymerase V autoproteolytic subunit</fullName>
    </submittedName>
</protein>
<dbReference type="GO" id="GO:0016787">
    <property type="term" value="F:hydrolase activity"/>
    <property type="evidence" value="ECO:0007669"/>
    <property type="project" value="UniProtKB-KW"/>
</dbReference>
<dbReference type="InterPro" id="IPR050077">
    <property type="entry name" value="LexA_repressor"/>
</dbReference>
<keyword evidence="3 7" id="KW-0378">Hydrolase</keyword>
<sequence length="133" mass="14786">MTDTYKISLPLYTCPVMAGFPSPADDYVELELNLNEYLIQNPAATFCVRVKGNSMEGANIKAGDILLVDRSKPAVSGSVVVAVLEGEFTVKRLAWTEKGTYLIPEHPGYEPIYIPEDSEFQIWGVVTYTIHKQ</sequence>
<dbReference type="AlphaFoldDB" id="A0A4R4JZ77"/>
<evidence type="ECO:0000256" key="2">
    <source>
        <dbReference type="ARBA" id="ARBA00022763"/>
    </source>
</evidence>
<evidence type="ECO:0000256" key="5">
    <source>
        <dbReference type="ARBA" id="ARBA00023204"/>
    </source>
</evidence>
<dbReference type="RefSeq" id="WP_132121674.1">
    <property type="nucleotide sequence ID" value="NZ_SMJU01000018.1"/>
</dbReference>
<evidence type="ECO:0000256" key="1">
    <source>
        <dbReference type="ARBA" id="ARBA00007484"/>
    </source>
</evidence>
<comment type="caution">
    <text evidence="9">The sequence shown here is derived from an EMBL/GenBank/DDBJ whole genome shotgun (WGS) entry which is preliminary data.</text>
</comment>
<reference evidence="9 10" key="1">
    <citation type="submission" date="2019-02" db="EMBL/GenBank/DDBJ databases">
        <title>Arundinibacter roseus gen. nov., sp. nov., a new member of the family Cytophagaceae.</title>
        <authorList>
            <person name="Szuroczki S."/>
            <person name="Khayer B."/>
            <person name="Sproer C."/>
            <person name="Toumi M."/>
            <person name="Szabo A."/>
            <person name="Felfoldi T."/>
            <person name="Schumann P."/>
            <person name="Toth E."/>
        </authorList>
    </citation>
    <scope>NUCLEOTIDE SEQUENCE [LARGE SCALE GENOMIC DNA]</scope>
    <source>
        <strain evidence="9 10">DMA-k-7a</strain>
    </source>
</reference>
<keyword evidence="4 7" id="KW-0068">Autocatalytic cleavage</keyword>
<organism evidence="9 10">
    <name type="scientific">Arundinibacter roseus</name>
    <dbReference type="NCBI Taxonomy" id="2070510"/>
    <lineage>
        <taxon>Bacteria</taxon>
        <taxon>Pseudomonadati</taxon>
        <taxon>Bacteroidota</taxon>
        <taxon>Cytophagia</taxon>
        <taxon>Cytophagales</taxon>
        <taxon>Spirosomataceae</taxon>
        <taxon>Arundinibacter</taxon>
    </lineage>
</organism>
<dbReference type="InterPro" id="IPR039418">
    <property type="entry name" value="LexA-like"/>
</dbReference>
<comment type="similarity">
    <text evidence="1 7">Belongs to the peptidase S24 family.</text>
</comment>
<dbReference type="Proteomes" id="UP000295706">
    <property type="component" value="Unassembled WGS sequence"/>
</dbReference>
<dbReference type="EMBL" id="SMJU01000018">
    <property type="protein sequence ID" value="TDB60073.1"/>
    <property type="molecule type" value="Genomic_DNA"/>
</dbReference>
<dbReference type="Gene3D" id="2.10.109.10">
    <property type="entry name" value="Umud Fragment, subunit A"/>
    <property type="match status" value="1"/>
</dbReference>
<proteinExistence type="inferred from homology"/>
<dbReference type="GO" id="GO:0006281">
    <property type="term" value="P:DNA repair"/>
    <property type="evidence" value="ECO:0007669"/>
    <property type="project" value="UniProtKB-KW"/>
</dbReference>
<dbReference type="PANTHER" id="PTHR33516">
    <property type="entry name" value="LEXA REPRESSOR"/>
    <property type="match status" value="1"/>
</dbReference>
<dbReference type="InterPro" id="IPR036286">
    <property type="entry name" value="LexA/Signal_pep-like_sf"/>
</dbReference>
<evidence type="ECO:0000256" key="7">
    <source>
        <dbReference type="RuleBase" id="RU003991"/>
    </source>
</evidence>
<keyword evidence="6" id="KW-0742">SOS response</keyword>
<dbReference type="GO" id="GO:0003677">
    <property type="term" value="F:DNA binding"/>
    <property type="evidence" value="ECO:0007669"/>
    <property type="project" value="InterPro"/>
</dbReference>
<evidence type="ECO:0000313" key="9">
    <source>
        <dbReference type="EMBL" id="TDB60073.1"/>
    </source>
</evidence>
<accession>A0A4R4JZ77</accession>
<feature type="domain" description="Peptidase S24/S26A/S26B/S26C" evidence="8">
    <location>
        <begin position="15"/>
        <end position="126"/>
    </location>
</feature>
<gene>
    <name evidence="9" type="primary">umuD</name>
    <name evidence="9" type="ORF">EZE20_21620</name>
</gene>
<dbReference type="Pfam" id="PF00717">
    <property type="entry name" value="Peptidase_S24"/>
    <property type="match status" value="1"/>
</dbReference>
<dbReference type="NCBIfam" id="NF007621">
    <property type="entry name" value="PRK10276.1"/>
    <property type="match status" value="1"/>
</dbReference>